<dbReference type="Pfam" id="PF01478">
    <property type="entry name" value="Peptidase_A24"/>
    <property type="match status" value="1"/>
</dbReference>
<dbReference type="GO" id="GO:0005886">
    <property type="term" value="C:plasma membrane"/>
    <property type="evidence" value="ECO:0007669"/>
    <property type="project" value="TreeGrafter"/>
</dbReference>
<dbReference type="PANTHER" id="PTHR30487">
    <property type="entry name" value="TYPE 4 PREPILIN-LIKE PROTEINS LEADER PEPTIDE-PROCESSING ENZYME"/>
    <property type="match status" value="1"/>
</dbReference>
<reference evidence="6" key="1">
    <citation type="submission" date="2016-06" db="EMBL/GenBank/DDBJ databases">
        <authorList>
            <person name="Varghese N."/>
            <person name="Submissions Spin"/>
        </authorList>
    </citation>
    <scope>NUCLEOTIDE SEQUENCE [LARGE SCALE GENOMIC DNA]</scope>
    <source>
        <strain evidence="6">DSM 44100</strain>
    </source>
</reference>
<feature type="domain" description="Prepilin type IV endopeptidase peptidase" evidence="4">
    <location>
        <begin position="104"/>
        <end position="199"/>
    </location>
</feature>
<gene>
    <name evidence="5" type="ORF">GA0070216_10131</name>
</gene>
<feature type="signal peptide" evidence="3">
    <location>
        <begin position="1"/>
        <end position="20"/>
    </location>
</feature>
<evidence type="ECO:0000313" key="6">
    <source>
        <dbReference type="Proteomes" id="UP000198797"/>
    </source>
</evidence>
<dbReference type="GO" id="GO:0008168">
    <property type="term" value="F:methyltransferase activity"/>
    <property type="evidence" value="ECO:0007669"/>
    <property type="project" value="UniProtKB-KW"/>
</dbReference>
<dbReference type="InterPro" id="IPR000045">
    <property type="entry name" value="Prepilin_IV_endopep_pep"/>
</dbReference>
<keyword evidence="6" id="KW-1185">Reference proteome</keyword>
<evidence type="ECO:0000256" key="3">
    <source>
        <dbReference type="SAM" id="SignalP"/>
    </source>
</evidence>
<feature type="transmembrane region" description="Helical" evidence="2">
    <location>
        <begin position="192"/>
        <end position="210"/>
    </location>
</feature>
<dbReference type="InterPro" id="IPR050882">
    <property type="entry name" value="Prepilin_peptidase/N-MTase"/>
</dbReference>
<keyword evidence="5" id="KW-0808">Transferase</keyword>
<protein>
    <submittedName>
        <fullName evidence="5">Leader peptidase (Prepilin peptidase) / N-methyltransferase</fullName>
    </submittedName>
</protein>
<evidence type="ECO:0000256" key="1">
    <source>
        <dbReference type="ARBA" id="ARBA00005801"/>
    </source>
</evidence>
<keyword evidence="2" id="KW-0472">Membrane</keyword>
<keyword evidence="5" id="KW-0489">Methyltransferase</keyword>
<evidence type="ECO:0000313" key="5">
    <source>
        <dbReference type="EMBL" id="SCE63750.1"/>
    </source>
</evidence>
<proteinExistence type="inferred from homology"/>
<dbReference type="Proteomes" id="UP000198797">
    <property type="component" value="Unassembled WGS sequence"/>
</dbReference>
<dbReference type="AlphaFoldDB" id="A0A1C4TWC5"/>
<feature type="transmembrane region" description="Helical" evidence="2">
    <location>
        <begin position="143"/>
        <end position="164"/>
    </location>
</feature>
<feature type="transmembrane region" description="Helical" evidence="2">
    <location>
        <begin position="70"/>
        <end position="88"/>
    </location>
</feature>
<dbReference type="PANTHER" id="PTHR30487:SF0">
    <property type="entry name" value="PREPILIN LEADER PEPTIDASE_N-METHYLTRANSFERASE-RELATED"/>
    <property type="match status" value="1"/>
</dbReference>
<dbReference type="GO" id="GO:0004190">
    <property type="term" value="F:aspartic-type endopeptidase activity"/>
    <property type="evidence" value="ECO:0007669"/>
    <property type="project" value="InterPro"/>
</dbReference>
<evidence type="ECO:0000256" key="2">
    <source>
        <dbReference type="SAM" id="Phobius"/>
    </source>
</evidence>
<keyword evidence="2" id="KW-0812">Transmembrane</keyword>
<dbReference type="EMBL" id="FMCU01000001">
    <property type="protein sequence ID" value="SCE63750.1"/>
    <property type="molecule type" value="Genomic_DNA"/>
</dbReference>
<dbReference type="GO" id="GO:0032259">
    <property type="term" value="P:methylation"/>
    <property type="evidence" value="ECO:0007669"/>
    <property type="project" value="UniProtKB-KW"/>
</dbReference>
<accession>A0A1C4TWC5</accession>
<name>A0A1C4TWC5_9ACTN</name>
<dbReference type="STRING" id="121616.GA0070216_10131"/>
<keyword evidence="3" id="KW-0732">Signal</keyword>
<feature type="transmembrane region" description="Helical" evidence="2">
    <location>
        <begin position="94"/>
        <end position="112"/>
    </location>
</feature>
<organism evidence="5 6">
    <name type="scientific">Micromonospora matsumotoense</name>
    <dbReference type="NCBI Taxonomy" id="121616"/>
    <lineage>
        <taxon>Bacteria</taxon>
        <taxon>Bacillati</taxon>
        <taxon>Actinomycetota</taxon>
        <taxon>Actinomycetes</taxon>
        <taxon>Micromonosporales</taxon>
        <taxon>Micromonosporaceae</taxon>
        <taxon>Micromonospora</taxon>
    </lineage>
</organism>
<sequence length="237" mass="24186">MISTVVPIRAGARAMLPALAVVPLLRYAVAVHSVADDQPWRTTCPCGQPLWPDAIGPSGRCAGCERRVGAAPYAVEAAAMALIAGLVASGRTGWALAALAWWAAGMVVLFFVDLAVMRLPHRITAVTTAGFLALLAVSGDPRAWWRAVGAGLVLAVFFAVLAVVSHGQLGWGDVAVAVPVAAVLGWHSWSAVYAGTLLGLGAAALAAVILRRTGRLAAGAYLPLGPFLVAAAAAVVV</sequence>
<dbReference type="RefSeq" id="WP_091237211.1">
    <property type="nucleotide sequence ID" value="NZ_FMCU01000001.1"/>
</dbReference>
<evidence type="ECO:0000259" key="4">
    <source>
        <dbReference type="Pfam" id="PF01478"/>
    </source>
</evidence>
<comment type="similarity">
    <text evidence="1">Belongs to the peptidase A24 family.</text>
</comment>
<keyword evidence="2" id="KW-1133">Transmembrane helix</keyword>
<dbReference type="OrthoDB" id="3385457at2"/>
<feature type="chain" id="PRO_5039221036" evidence="3">
    <location>
        <begin position="21"/>
        <end position="237"/>
    </location>
</feature>
<dbReference type="GO" id="GO:0006465">
    <property type="term" value="P:signal peptide processing"/>
    <property type="evidence" value="ECO:0007669"/>
    <property type="project" value="TreeGrafter"/>
</dbReference>
<feature type="transmembrane region" description="Helical" evidence="2">
    <location>
        <begin position="217"/>
        <end position="236"/>
    </location>
</feature>